<evidence type="ECO:0000256" key="1">
    <source>
        <dbReference type="ARBA" id="ARBA00004141"/>
    </source>
</evidence>
<dbReference type="PANTHER" id="PTHR31632">
    <property type="entry name" value="IRON TRANSPORTER FTH1"/>
    <property type="match status" value="1"/>
</dbReference>
<evidence type="ECO:0000256" key="7">
    <source>
        <dbReference type="SAM" id="MobiDB-lite"/>
    </source>
</evidence>
<keyword evidence="6 8" id="KW-0472">Membrane</keyword>
<feature type="compositionally biased region" description="Low complexity" evidence="7">
    <location>
        <begin position="149"/>
        <end position="161"/>
    </location>
</feature>
<dbReference type="GO" id="GO:0015093">
    <property type="term" value="F:ferrous iron transmembrane transporter activity"/>
    <property type="evidence" value="ECO:0007669"/>
    <property type="project" value="TreeGrafter"/>
</dbReference>
<accession>A0AAD5SJ08</accession>
<organism evidence="9 10">
    <name type="scientific">Rhizophlyctis rosea</name>
    <dbReference type="NCBI Taxonomy" id="64517"/>
    <lineage>
        <taxon>Eukaryota</taxon>
        <taxon>Fungi</taxon>
        <taxon>Fungi incertae sedis</taxon>
        <taxon>Chytridiomycota</taxon>
        <taxon>Chytridiomycota incertae sedis</taxon>
        <taxon>Chytridiomycetes</taxon>
        <taxon>Rhizophlyctidales</taxon>
        <taxon>Rhizophlyctidaceae</taxon>
        <taxon>Rhizophlyctis</taxon>
    </lineage>
</organism>
<keyword evidence="3" id="KW-0408">Iron</keyword>
<comment type="subcellular location">
    <subcellularLocation>
        <location evidence="1">Membrane</location>
        <topology evidence="1">Multi-pass membrane protein</topology>
    </subcellularLocation>
</comment>
<evidence type="ECO:0000256" key="8">
    <source>
        <dbReference type="SAM" id="Phobius"/>
    </source>
</evidence>
<keyword evidence="3" id="KW-0813">Transport</keyword>
<keyword evidence="10" id="KW-1185">Reference proteome</keyword>
<keyword evidence="5 8" id="KW-1133">Transmembrane helix</keyword>
<feature type="region of interest" description="Disordered" evidence="7">
    <location>
        <begin position="131"/>
        <end position="177"/>
    </location>
</feature>
<feature type="transmembrane region" description="Helical" evidence="8">
    <location>
        <begin position="193"/>
        <end position="214"/>
    </location>
</feature>
<feature type="compositionally biased region" description="Polar residues" evidence="7">
    <location>
        <begin position="162"/>
        <end position="177"/>
    </location>
</feature>
<reference evidence="9" key="1">
    <citation type="submission" date="2020-05" db="EMBL/GenBank/DDBJ databases">
        <title>Phylogenomic resolution of chytrid fungi.</title>
        <authorList>
            <person name="Stajich J.E."/>
            <person name="Amses K."/>
            <person name="Simmons R."/>
            <person name="Seto K."/>
            <person name="Myers J."/>
            <person name="Bonds A."/>
            <person name="Quandt C.A."/>
            <person name="Barry K."/>
            <person name="Liu P."/>
            <person name="Grigoriev I."/>
            <person name="Longcore J.E."/>
            <person name="James T.Y."/>
        </authorList>
    </citation>
    <scope>NUCLEOTIDE SEQUENCE</scope>
    <source>
        <strain evidence="9">JEL0318</strain>
    </source>
</reference>
<evidence type="ECO:0000256" key="3">
    <source>
        <dbReference type="ARBA" id="ARBA00022496"/>
    </source>
</evidence>
<keyword evidence="3" id="KW-0410">Iron transport</keyword>
<gene>
    <name evidence="9" type="primary">FTR1</name>
    <name evidence="9" type="ORF">HK097_001531</name>
</gene>
<evidence type="ECO:0000256" key="4">
    <source>
        <dbReference type="ARBA" id="ARBA00022692"/>
    </source>
</evidence>
<dbReference type="Pfam" id="PF03239">
    <property type="entry name" value="FTR1"/>
    <property type="match status" value="1"/>
</dbReference>
<evidence type="ECO:0000313" key="9">
    <source>
        <dbReference type="EMBL" id="KAJ3054553.1"/>
    </source>
</evidence>
<comment type="caution">
    <text evidence="9">The sequence shown here is derived from an EMBL/GenBank/DDBJ whole genome shotgun (WGS) entry which is preliminary data.</text>
</comment>
<evidence type="ECO:0000313" key="10">
    <source>
        <dbReference type="Proteomes" id="UP001212841"/>
    </source>
</evidence>
<dbReference type="PANTHER" id="PTHR31632:SF2">
    <property type="entry name" value="PLASMA MEMBRANE IRON PERMEASE"/>
    <property type="match status" value="1"/>
</dbReference>
<feature type="transmembrane region" description="Helical" evidence="8">
    <location>
        <begin position="335"/>
        <end position="355"/>
    </location>
</feature>
<feature type="transmembrane region" description="Helical" evidence="8">
    <location>
        <begin position="84"/>
        <end position="106"/>
    </location>
</feature>
<protein>
    <submittedName>
        <fullName evidence="9">High-affinity iron permease</fullName>
    </submittedName>
</protein>
<dbReference type="InterPro" id="IPR004923">
    <property type="entry name" value="FTR1/Fip1/EfeU"/>
</dbReference>
<proteinExistence type="inferred from homology"/>
<feature type="transmembrane region" description="Helical" evidence="8">
    <location>
        <begin position="49"/>
        <end position="72"/>
    </location>
</feature>
<evidence type="ECO:0000256" key="2">
    <source>
        <dbReference type="ARBA" id="ARBA00008333"/>
    </source>
</evidence>
<dbReference type="GO" id="GO:0033573">
    <property type="term" value="C:high-affinity iron permease complex"/>
    <property type="evidence" value="ECO:0007669"/>
    <property type="project" value="InterPro"/>
</dbReference>
<evidence type="ECO:0000256" key="6">
    <source>
        <dbReference type="ARBA" id="ARBA00023136"/>
    </source>
</evidence>
<name>A0AAD5SJ08_9FUNG</name>
<sequence length="392" mass="43089">MGNYFSVPAFFILFRETTEAAIVVSILLSFAKQLFGDDEFVHKRLRRQIWLGTIFGLLLAIAIGAIFIGIWYRYATNVFEAHEFLWEGSFALIGCVLITVMAVAMLRASQPAHQERWRKKLMGQIRAAQAKVNKKAKSDPTHPTVIPVSNNDTSTSSSSDTVLPQTDSTTGLSAADQNTEDLSSARISFATRYTLLTIPFVTILREGLEAMLFLGGVSITESPSAIPIPAILGILIGALVGFLIYRGSSRFKLHLVFVLSTMILFLIAAGLWAKAIYSFETDYWFKHINGGGGDEGPAIGYNPLHSVWHLECCTKADGGWGIFNALLGWNNDGTIGTVVGYCAYWIVVSVALIVIKKVDRKREVEYSKTHDDIIVGESVGVVTPIREKSMVV</sequence>
<dbReference type="EMBL" id="JADGJD010000130">
    <property type="protein sequence ID" value="KAJ3054553.1"/>
    <property type="molecule type" value="Genomic_DNA"/>
</dbReference>
<feature type="transmembrane region" description="Helical" evidence="8">
    <location>
        <begin position="226"/>
        <end position="245"/>
    </location>
</feature>
<evidence type="ECO:0000256" key="5">
    <source>
        <dbReference type="ARBA" id="ARBA00022989"/>
    </source>
</evidence>
<dbReference type="AlphaFoldDB" id="A0AAD5SJ08"/>
<feature type="transmembrane region" description="Helical" evidence="8">
    <location>
        <begin position="257"/>
        <end position="277"/>
    </location>
</feature>
<dbReference type="Proteomes" id="UP001212841">
    <property type="component" value="Unassembled WGS sequence"/>
</dbReference>
<keyword evidence="3" id="KW-0406">Ion transport</keyword>
<keyword evidence="4 8" id="KW-0812">Transmembrane</keyword>
<comment type="similarity">
    <text evidence="2">Belongs to the oxidase-dependent Fe transporter (OFeT) (TC 9.A.10.1) family.</text>
</comment>